<proteinExistence type="predicted"/>
<keyword evidence="2" id="KW-1185">Reference proteome</keyword>
<evidence type="ECO:0000313" key="1">
    <source>
        <dbReference type="EMBL" id="PVX57521.1"/>
    </source>
</evidence>
<accession>A0A2U0UIX3</accession>
<sequence length="474" mass="53666">MAVVAFMGLLSACSDNADEFLNTDSRMAKNLSSNVSREIVSHTFTFDVPAETKNADFVDCKAILTNVETQKKDTISVFTKKGNQYTGELSIQEGTYNIEMQGKVKYIIDVNNYKKKLPKAMIKKNIREVEAMVKTDMPPINIQKGGDKNTNVRLKVRNRHEGLLISEIFYAHTTDPEGRIYVDDTYMKIANNSDTVIYADGLAFVETFFTSDDKNDYQPDIMSQAMTFNTIYVIPGSGKEHPIQPGKEITIALTAEDHTKHNPNSIDLSKADFEICDQSSVQVGGDKDMPNVPNMLNWYPGFEGTFAFHDRGVKSYAIVSPVSMNQHNMKNFRYQFQYRFSFNGFEMDMKESEFFMPNAWVVDCVNLSVAGGNQQWLCASETLDKGYAHCGVTDFDDGRYNHSVVRKREGHNYVEEDAKIKGAPVESTWWIDPNLSLGGKWIDTNNSSEDFVSNSCPTFMQMKLKKTGIRRIHM</sequence>
<evidence type="ECO:0000313" key="2">
    <source>
        <dbReference type="Proteomes" id="UP000245870"/>
    </source>
</evidence>
<dbReference type="EMBL" id="QENY01000004">
    <property type="protein sequence ID" value="PVX57521.1"/>
    <property type="molecule type" value="Genomic_DNA"/>
</dbReference>
<protein>
    <submittedName>
        <fullName evidence="1">Uncharacterized protein DUF4876</fullName>
    </submittedName>
</protein>
<reference evidence="1 2" key="1">
    <citation type="submission" date="2018-05" db="EMBL/GenBank/DDBJ databases">
        <title>Genomic Encyclopedia of Type Strains, Phase IV (KMG-IV): sequencing the most valuable type-strain genomes for metagenomic binning, comparative biology and taxonomic classification.</title>
        <authorList>
            <person name="Goeker M."/>
        </authorList>
    </citation>
    <scope>NUCLEOTIDE SEQUENCE [LARGE SCALE GENOMIC DNA]</scope>
    <source>
        <strain evidence="1 2">DSM 100333</strain>
    </source>
</reference>
<dbReference type="Pfam" id="PF16215">
    <property type="entry name" value="DUF4876"/>
    <property type="match status" value="1"/>
</dbReference>
<dbReference type="AlphaFoldDB" id="A0A2U0UIX3"/>
<comment type="caution">
    <text evidence="1">The sequence shown here is derived from an EMBL/GenBank/DDBJ whole genome shotgun (WGS) entry which is preliminary data.</text>
</comment>
<dbReference type="Proteomes" id="UP000245870">
    <property type="component" value="Unassembled WGS sequence"/>
</dbReference>
<gene>
    <name evidence="1" type="ORF">C7379_104138</name>
</gene>
<name>A0A2U0UIX3_9BACT</name>
<organism evidence="1 2">
    <name type="scientific">Hallella colorans</name>
    <dbReference type="NCBI Taxonomy" id="1703337"/>
    <lineage>
        <taxon>Bacteria</taxon>
        <taxon>Pseudomonadati</taxon>
        <taxon>Bacteroidota</taxon>
        <taxon>Bacteroidia</taxon>
        <taxon>Bacteroidales</taxon>
        <taxon>Prevotellaceae</taxon>
        <taxon>Hallella</taxon>
    </lineage>
</organism>
<dbReference type="InterPro" id="IPR032627">
    <property type="entry name" value="DUF4876"/>
</dbReference>